<sequence>MRRHQGIVAWREIDELSDAAAEVMRELREPGDGRSSCWWEAAAAVVKEKRMVLLERGRYQRGEEGARGDGRVSQGSGGWQRVEEATRVSY</sequence>
<protein>
    <submittedName>
        <fullName evidence="2">Uncharacterized protein</fullName>
    </submittedName>
</protein>
<feature type="compositionally biased region" description="Basic and acidic residues" evidence="1">
    <location>
        <begin position="81"/>
        <end position="90"/>
    </location>
</feature>
<dbReference type="Proteomes" id="UP000324222">
    <property type="component" value="Unassembled WGS sequence"/>
</dbReference>
<dbReference type="EMBL" id="VSRR010107773">
    <property type="protein sequence ID" value="MPC96893.1"/>
    <property type="molecule type" value="Genomic_DNA"/>
</dbReference>
<dbReference type="AlphaFoldDB" id="A0A5B7JR18"/>
<keyword evidence="3" id="KW-1185">Reference proteome</keyword>
<evidence type="ECO:0000313" key="3">
    <source>
        <dbReference type="Proteomes" id="UP000324222"/>
    </source>
</evidence>
<name>A0A5B7JR18_PORTR</name>
<feature type="region of interest" description="Disordered" evidence="1">
    <location>
        <begin position="62"/>
        <end position="90"/>
    </location>
</feature>
<reference evidence="2 3" key="1">
    <citation type="submission" date="2019-05" db="EMBL/GenBank/DDBJ databases">
        <title>Another draft genome of Portunus trituberculatus and its Hox gene families provides insights of decapod evolution.</title>
        <authorList>
            <person name="Jeong J.-H."/>
            <person name="Song I."/>
            <person name="Kim S."/>
            <person name="Choi T."/>
            <person name="Kim D."/>
            <person name="Ryu S."/>
            <person name="Kim W."/>
        </authorList>
    </citation>
    <scope>NUCLEOTIDE SEQUENCE [LARGE SCALE GENOMIC DNA]</scope>
    <source>
        <tissue evidence="2">Muscle</tissue>
    </source>
</reference>
<evidence type="ECO:0000313" key="2">
    <source>
        <dbReference type="EMBL" id="MPC96893.1"/>
    </source>
</evidence>
<proteinExistence type="predicted"/>
<accession>A0A5B7JR18</accession>
<evidence type="ECO:0000256" key="1">
    <source>
        <dbReference type="SAM" id="MobiDB-lite"/>
    </source>
</evidence>
<gene>
    <name evidence="2" type="ORF">E2C01_092173</name>
</gene>
<comment type="caution">
    <text evidence="2">The sequence shown here is derived from an EMBL/GenBank/DDBJ whole genome shotgun (WGS) entry which is preliminary data.</text>
</comment>
<organism evidence="2 3">
    <name type="scientific">Portunus trituberculatus</name>
    <name type="common">Swimming crab</name>
    <name type="synonym">Neptunus trituberculatus</name>
    <dbReference type="NCBI Taxonomy" id="210409"/>
    <lineage>
        <taxon>Eukaryota</taxon>
        <taxon>Metazoa</taxon>
        <taxon>Ecdysozoa</taxon>
        <taxon>Arthropoda</taxon>
        <taxon>Crustacea</taxon>
        <taxon>Multicrustacea</taxon>
        <taxon>Malacostraca</taxon>
        <taxon>Eumalacostraca</taxon>
        <taxon>Eucarida</taxon>
        <taxon>Decapoda</taxon>
        <taxon>Pleocyemata</taxon>
        <taxon>Brachyura</taxon>
        <taxon>Eubrachyura</taxon>
        <taxon>Portunoidea</taxon>
        <taxon>Portunidae</taxon>
        <taxon>Portuninae</taxon>
        <taxon>Portunus</taxon>
    </lineage>
</organism>